<dbReference type="FunFam" id="3.40.50.720:FF:000084">
    <property type="entry name" value="Short-chain dehydrogenase reductase"/>
    <property type="match status" value="1"/>
</dbReference>
<organism evidence="4">
    <name type="scientific">marine metagenome</name>
    <dbReference type="NCBI Taxonomy" id="408172"/>
    <lineage>
        <taxon>unclassified sequences</taxon>
        <taxon>metagenomes</taxon>
        <taxon>ecological metagenomes</taxon>
    </lineage>
</organism>
<dbReference type="PRINTS" id="PR00081">
    <property type="entry name" value="GDHRDH"/>
</dbReference>
<dbReference type="PRINTS" id="PR00080">
    <property type="entry name" value="SDRFAMILY"/>
</dbReference>
<protein>
    <recommendedName>
        <fullName evidence="5">3-oxoacyl-ACP reductase</fullName>
    </recommendedName>
</protein>
<proteinExistence type="inferred from homology"/>
<dbReference type="GO" id="GO:0008709">
    <property type="term" value="F:cholate 7-alpha-dehydrogenase (NAD+) activity"/>
    <property type="evidence" value="ECO:0007669"/>
    <property type="project" value="TreeGrafter"/>
</dbReference>
<evidence type="ECO:0008006" key="5">
    <source>
        <dbReference type="Google" id="ProtNLM"/>
    </source>
</evidence>
<gene>
    <name evidence="4" type="ORF">METZ01_LOCUS188403</name>
</gene>
<evidence type="ECO:0000256" key="3">
    <source>
        <dbReference type="ARBA" id="ARBA00023002"/>
    </source>
</evidence>
<keyword evidence="2" id="KW-0521">NADP</keyword>
<accession>A0A382DBK3</accession>
<dbReference type="PANTHER" id="PTHR43618:SF8">
    <property type="entry name" value="7ALPHA-HYDROXYSTEROID DEHYDROGENASE"/>
    <property type="match status" value="1"/>
</dbReference>
<dbReference type="AlphaFoldDB" id="A0A382DBK3"/>
<evidence type="ECO:0000256" key="2">
    <source>
        <dbReference type="ARBA" id="ARBA00022857"/>
    </source>
</evidence>
<dbReference type="InterPro" id="IPR020904">
    <property type="entry name" value="Sc_DH/Rdtase_CS"/>
</dbReference>
<dbReference type="EMBL" id="UINC01038477">
    <property type="protein sequence ID" value="SVB35549.1"/>
    <property type="molecule type" value="Genomic_DNA"/>
</dbReference>
<dbReference type="InterPro" id="IPR036291">
    <property type="entry name" value="NAD(P)-bd_dom_sf"/>
</dbReference>
<dbReference type="Gene3D" id="3.40.50.720">
    <property type="entry name" value="NAD(P)-binding Rossmann-like Domain"/>
    <property type="match status" value="1"/>
</dbReference>
<keyword evidence="3" id="KW-0560">Oxidoreductase</keyword>
<sequence length="261" mass="27789">MIDTNKLFSVKEKVALVTGGSRGIGLMIARGYIQAGAKVYISSRNSEVCNEVSDELSKKGECIAIPTDLSNEEGVTLLSDKIKSFEKKLDILVNNAGKTWGAPLDEYPMKSWEMVMKVNVSSPFQLTKELLPVLREAGTKEDPARVINIGSPAGSLSGGLNAYAYNTSKAALHHLTRVLAKDLAKENINVNTISPGPFPSKMTDFKVGEKTFLETAGGSTPQGRYGKEQDMVATALFLSGIGSAYITGALIPLDGGVTLGS</sequence>
<dbReference type="Pfam" id="PF00106">
    <property type="entry name" value="adh_short"/>
    <property type="match status" value="1"/>
</dbReference>
<dbReference type="GO" id="GO:0005829">
    <property type="term" value="C:cytosol"/>
    <property type="evidence" value="ECO:0007669"/>
    <property type="project" value="TreeGrafter"/>
</dbReference>
<dbReference type="SUPFAM" id="SSF51735">
    <property type="entry name" value="NAD(P)-binding Rossmann-fold domains"/>
    <property type="match status" value="1"/>
</dbReference>
<dbReference type="InterPro" id="IPR002347">
    <property type="entry name" value="SDR_fam"/>
</dbReference>
<reference evidence="4" key="1">
    <citation type="submission" date="2018-05" db="EMBL/GenBank/DDBJ databases">
        <authorList>
            <person name="Lanie J.A."/>
            <person name="Ng W.-L."/>
            <person name="Kazmierczak K.M."/>
            <person name="Andrzejewski T.M."/>
            <person name="Davidsen T.M."/>
            <person name="Wayne K.J."/>
            <person name="Tettelin H."/>
            <person name="Glass J.I."/>
            <person name="Rusch D."/>
            <person name="Podicherti R."/>
            <person name="Tsui H.-C.T."/>
            <person name="Winkler M.E."/>
        </authorList>
    </citation>
    <scope>NUCLEOTIDE SEQUENCE</scope>
</reference>
<dbReference type="PANTHER" id="PTHR43618">
    <property type="entry name" value="7-ALPHA-HYDROXYSTEROID DEHYDROGENASE"/>
    <property type="match status" value="1"/>
</dbReference>
<dbReference type="InterPro" id="IPR052178">
    <property type="entry name" value="Sec_Metab_Biosynth_SDR"/>
</dbReference>
<evidence type="ECO:0000313" key="4">
    <source>
        <dbReference type="EMBL" id="SVB35549.1"/>
    </source>
</evidence>
<comment type="similarity">
    <text evidence="1">Belongs to the short-chain dehydrogenases/reductases (SDR) family.</text>
</comment>
<name>A0A382DBK3_9ZZZZ</name>
<evidence type="ECO:0000256" key="1">
    <source>
        <dbReference type="ARBA" id="ARBA00006484"/>
    </source>
</evidence>
<dbReference type="PROSITE" id="PS00061">
    <property type="entry name" value="ADH_SHORT"/>
    <property type="match status" value="1"/>
</dbReference>